<dbReference type="InterPro" id="IPR002068">
    <property type="entry name" value="A-crystallin/Hsp20_dom"/>
</dbReference>
<dbReference type="PANTHER" id="PTHR47838">
    <property type="entry name" value="21.7 KDA CLASS VI HEAT SHOCK PROTEIN"/>
    <property type="match status" value="1"/>
</dbReference>
<dbReference type="InterPro" id="IPR008978">
    <property type="entry name" value="HSP20-like_chaperone"/>
</dbReference>
<keyword evidence="5" id="KW-1185">Reference proteome</keyword>
<keyword evidence="6" id="KW-0346">Stress response</keyword>
<name>A0AB40BSF9_DIOCR</name>
<dbReference type="SUPFAM" id="SSF49764">
    <property type="entry name" value="HSP20-like chaperones"/>
    <property type="match status" value="1"/>
</dbReference>
<dbReference type="AlphaFoldDB" id="A0AB40BSF9"/>
<organism evidence="5 6">
    <name type="scientific">Dioscorea cayennensis subsp. rotundata</name>
    <name type="common">White Guinea yam</name>
    <name type="synonym">Dioscorea rotundata</name>
    <dbReference type="NCBI Taxonomy" id="55577"/>
    <lineage>
        <taxon>Eukaryota</taxon>
        <taxon>Viridiplantae</taxon>
        <taxon>Streptophyta</taxon>
        <taxon>Embryophyta</taxon>
        <taxon>Tracheophyta</taxon>
        <taxon>Spermatophyta</taxon>
        <taxon>Magnoliopsida</taxon>
        <taxon>Liliopsida</taxon>
        <taxon>Dioscoreales</taxon>
        <taxon>Dioscoreaceae</taxon>
        <taxon>Dioscorea</taxon>
    </lineage>
</organism>
<comment type="similarity">
    <text evidence="1 2">Belongs to the small heat shock protein (HSP20) family.</text>
</comment>
<dbReference type="RefSeq" id="XP_039130405.1">
    <property type="nucleotide sequence ID" value="XM_039274471.1"/>
</dbReference>
<evidence type="ECO:0000256" key="2">
    <source>
        <dbReference type="RuleBase" id="RU003616"/>
    </source>
</evidence>
<evidence type="ECO:0000256" key="1">
    <source>
        <dbReference type="PROSITE-ProRule" id="PRU00285"/>
    </source>
</evidence>
<feature type="compositionally biased region" description="Polar residues" evidence="3">
    <location>
        <begin position="178"/>
        <end position="188"/>
    </location>
</feature>
<dbReference type="PANTHER" id="PTHR47838:SF1">
    <property type="entry name" value="21.7 KDA CLASS VI HEAT SHOCK PROTEIN"/>
    <property type="match status" value="1"/>
</dbReference>
<evidence type="ECO:0000259" key="4">
    <source>
        <dbReference type="PROSITE" id="PS01031"/>
    </source>
</evidence>
<evidence type="ECO:0000313" key="6">
    <source>
        <dbReference type="RefSeq" id="XP_039130405.1"/>
    </source>
</evidence>
<dbReference type="Proteomes" id="UP001515500">
    <property type="component" value="Chromosome 8"/>
</dbReference>
<dbReference type="Gene3D" id="2.60.40.790">
    <property type="match status" value="1"/>
</dbReference>
<proteinExistence type="inferred from homology"/>
<gene>
    <name evidence="6" type="primary">LOC120266815</name>
</gene>
<protein>
    <submittedName>
        <fullName evidence="6">22.3 kDa class VI heat shock protein</fullName>
    </submittedName>
</protein>
<feature type="domain" description="SHSP" evidence="4">
    <location>
        <begin position="77"/>
        <end position="192"/>
    </location>
</feature>
<evidence type="ECO:0000313" key="5">
    <source>
        <dbReference type="Proteomes" id="UP001515500"/>
    </source>
</evidence>
<dbReference type="GeneID" id="120266815"/>
<reference evidence="6" key="1">
    <citation type="submission" date="2025-08" db="UniProtKB">
        <authorList>
            <consortium name="RefSeq"/>
        </authorList>
    </citation>
    <scope>IDENTIFICATION</scope>
</reference>
<dbReference type="Pfam" id="PF00011">
    <property type="entry name" value="HSP20"/>
    <property type="match status" value="1"/>
</dbReference>
<feature type="region of interest" description="Disordered" evidence="3">
    <location>
        <begin position="178"/>
        <end position="197"/>
    </location>
</feature>
<sequence>MAPRRVLEVRSGDQDTQKWRVPLREDVFESFIAHAGDTAHKVFADGSLFNPFLFRKFFDPADAFPLWEFDSEVLLKAVRTASNSSVDWQETDTEYILRAELPSTKKCEVEIAGEKGKVVEISGQWRGRESESMDWKAGRWWEHGYVRCIELPEDANWKKIEAYIDDENLLQIKIPKNNSDSNALQTSAVEPKESEFV</sequence>
<evidence type="ECO:0000256" key="3">
    <source>
        <dbReference type="SAM" id="MobiDB-lite"/>
    </source>
</evidence>
<accession>A0AB40BSF9</accession>
<dbReference type="PROSITE" id="PS01031">
    <property type="entry name" value="SHSP"/>
    <property type="match status" value="1"/>
</dbReference>